<accession>A0ABS8WT26</accession>
<proteinExistence type="predicted"/>
<dbReference type="PANTHER" id="PTHR33737">
    <property type="entry name" value="OS05G0121800 PROTEIN"/>
    <property type="match status" value="1"/>
</dbReference>
<reference evidence="2 3" key="1">
    <citation type="journal article" date="2021" name="BMC Genomics">
        <title>Datura genome reveals duplications of psychoactive alkaloid biosynthetic genes and high mutation rate following tissue culture.</title>
        <authorList>
            <person name="Rajewski A."/>
            <person name="Carter-House D."/>
            <person name="Stajich J."/>
            <person name="Litt A."/>
        </authorList>
    </citation>
    <scope>NUCLEOTIDE SEQUENCE [LARGE SCALE GENOMIC DNA]</scope>
    <source>
        <strain evidence="2">AR-01</strain>
    </source>
</reference>
<feature type="region of interest" description="Disordered" evidence="1">
    <location>
        <begin position="370"/>
        <end position="421"/>
    </location>
</feature>
<feature type="compositionally biased region" description="Basic and acidic residues" evidence="1">
    <location>
        <begin position="173"/>
        <end position="187"/>
    </location>
</feature>
<dbReference type="EMBL" id="JACEIK010010786">
    <property type="protein sequence ID" value="MCE3215323.1"/>
    <property type="molecule type" value="Genomic_DNA"/>
</dbReference>
<evidence type="ECO:0000256" key="1">
    <source>
        <dbReference type="SAM" id="MobiDB-lite"/>
    </source>
</evidence>
<dbReference type="InterPro" id="IPR045882">
    <property type="entry name" value="GPT1/2"/>
</dbReference>
<feature type="compositionally biased region" description="Polar residues" evidence="1">
    <location>
        <begin position="506"/>
        <end position="532"/>
    </location>
</feature>
<gene>
    <name evidence="2" type="ORF">HAX54_001873</name>
</gene>
<evidence type="ECO:0000313" key="2">
    <source>
        <dbReference type="EMBL" id="MCE3215323.1"/>
    </source>
</evidence>
<dbReference type="Proteomes" id="UP000823775">
    <property type="component" value="Unassembled WGS sequence"/>
</dbReference>
<feature type="region of interest" description="Disordered" evidence="1">
    <location>
        <begin position="506"/>
        <end position="552"/>
    </location>
</feature>
<organism evidence="2 3">
    <name type="scientific">Datura stramonium</name>
    <name type="common">Jimsonweed</name>
    <name type="synonym">Common thornapple</name>
    <dbReference type="NCBI Taxonomy" id="4076"/>
    <lineage>
        <taxon>Eukaryota</taxon>
        <taxon>Viridiplantae</taxon>
        <taxon>Streptophyta</taxon>
        <taxon>Embryophyta</taxon>
        <taxon>Tracheophyta</taxon>
        <taxon>Spermatophyta</taxon>
        <taxon>Magnoliopsida</taxon>
        <taxon>eudicotyledons</taxon>
        <taxon>Gunneridae</taxon>
        <taxon>Pentapetalae</taxon>
        <taxon>asterids</taxon>
        <taxon>lamiids</taxon>
        <taxon>Solanales</taxon>
        <taxon>Solanaceae</taxon>
        <taxon>Solanoideae</taxon>
        <taxon>Datureae</taxon>
        <taxon>Datura</taxon>
    </lineage>
</organism>
<keyword evidence="3" id="KW-1185">Reference proteome</keyword>
<feature type="region of interest" description="Disordered" evidence="1">
    <location>
        <begin position="271"/>
        <end position="306"/>
    </location>
</feature>
<feature type="compositionally biased region" description="Polar residues" evidence="1">
    <location>
        <begin position="370"/>
        <end position="380"/>
    </location>
</feature>
<sequence length="632" mass="70560">MEWYGEKKKRSFSYDIGDEKLKLIDISSEDDFLIDSPLFDSLEDLRLSVTFDNINENGESSNLSRTSAKREKSIQVNQQKEVKHLSDAPIQPGRPSYLRKSSAWDNAFFTSVGLLDPHELSSINKEFDTFEEHFLEDVRARRPVLQSISDTGTGSRDMIDRGPVSKRKNMKNSRAERSKREQPCKRREYNSLDLKLPKRNGAGRYLMVSNSITHSSITSCPLYETSAYARKRGEITGKTKLSASVSSTKTPITSSTKSKMFENLSSSMQIHHSSHKAPPCTTNAWSLESSSSTSSTNRAHSDSNHRLNMTFGPTRNLWSPSQLTGVVASQPSGLCMPSPKFGFFDEMVSCFGFALASSIDMSVVRTFDGNSNQPQKQGMSASIDKGKSAEASGTKVKRARSPLCTDSVSRDSTKTRLMPSPRINPRYAASIHKAKTASYRASDARKDGFDVQSKFQTDKSIEIDRKVCSKLRKVGVGEHDRKKVGQNSSLKGDERLVNMILKTKMATTTDTPQSQTSWGQLYESSPSMSLHLTPSRGKGITSTSKSRNQENEVNDLSRYLELIDLNDGTETQLKQRRGFYHMRTPLVEKKSVCNTSVIAHVRSDMVKDKESSLISSKGTDKENKLSTMYANH</sequence>
<feature type="region of interest" description="Disordered" evidence="1">
    <location>
        <begin position="608"/>
        <end position="632"/>
    </location>
</feature>
<comment type="caution">
    <text evidence="2">The sequence shown here is derived from an EMBL/GenBank/DDBJ whole genome shotgun (WGS) entry which is preliminary data.</text>
</comment>
<feature type="region of interest" description="Disordered" evidence="1">
    <location>
        <begin position="146"/>
        <end position="187"/>
    </location>
</feature>
<dbReference type="PANTHER" id="PTHR33737:SF14">
    <property type="entry name" value="TPX2 CENTRAL DOMAIN-CONTAINING PROTEIN"/>
    <property type="match status" value="1"/>
</dbReference>
<evidence type="ECO:0000313" key="3">
    <source>
        <dbReference type="Proteomes" id="UP000823775"/>
    </source>
</evidence>
<name>A0ABS8WT26_DATST</name>
<protein>
    <submittedName>
        <fullName evidence="2">Uncharacterized protein</fullName>
    </submittedName>
</protein>
<feature type="compositionally biased region" description="Low complexity" evidence="1">
    <location>
        <begin position="286"/>
        <end position="298"/>
    </location>
</feature>